<keyword evidence="1" id="KW-1133">Transmembrane helix</keyword>
<sequence length="236" mass="26953">MFNYWLIYNILFLPYIHGNFIPALVTPKQKEIKHDLAQANNNKLTQNVITEGGAILPSNPIIQLKDHPMLITSEDELSQNKNRSIVGRKGVNYTHVDDVHKQDSTIFNSSILTNNEESNLTMMQPNKPNDSKHILNNTQKFNITKSHKPLILSHEALVKMDKLNNLDISEDNVPDIKVHSMKAGSHPGMIMPIVITILVVPMFAVIGFMAITRGREAWKNRHYKRMDFLLDGMYNE</sequence>
<keyword evidence="1" id="KW-0812">Transmembrane</keyword>
<evidence type="ECO:0000313" key="2">
    <source>
        <dbReference type="EMBL" id="CAH0717294.1"/>
    </source>
</evidence>
<proteinExistence type="predicted"/>
<accession>A0A8J9Y3B6</accession>
<dbReference type="EMBL" id="OV170232">
    <property type="protein sequence ID" value="CAH0717294.1"/>
    <property type="molecule type" value="Genomic_DNA"/>
</dbReference>
<dbReference type="Proteomes" id="UP000838878">
    <property type="component" value="Chromosome 12"/>
</dbReference>
<dbReference type="AlphaFoldDB" id="A0A8J9Y3B6"/>
<feature type="non-terminal residue" evidence="2">
    <location>
        <position position="236"/>
    </location>
</feature>
<dbReference type="OrthoDB" id="10071013at2759"/>
<feature type="transmembrane region" description="Helical" evidence="1">
    <location>
        <begin position="189"/>
        <end position="211"/>
    </location>
</feature>
<evidence type="ECO:0000256" key="1">
    <source>
        <dbReference type="SAM" id="Phobius"/>
    </source>
</evidence>
<name>A0A8J9Y3B6_9NEOP</name>
<protein>
    <submittedName>
        <fullName evidence="2">Uncharacterized protein</fullName>
    </submittedName>
</protein>
<gene>
    <name evidence="2" type="ORF">BINO364_LOCUS3918</name>
</gene>
<keyword evidence="3" id="KW-1185">Reference proteome</keyword>
<reference evidence="2" key="1">
    <citation type="submission" date="2021-12" db="EMBL/GenBank/DDBJ databases">
        <authorList>
            <person name="Martin H S."/>
        </authorList>
    </citation>
    <scope>NUCLEOTIDE SEQUENCE</scope>
</reference>
<feature type="transmembrane region" description="Helical" evidence="1">
    <location>
        <begin position="6"/>
        <end position="25"/>
    </location>
</feature>
<keyword evidence="1" id="KW-0472">Membrane</keyword>
<organism evidence="2 3">
    <name type="scientific">Brenthis ino</name>
    <name type="common">lesser marbled fritillary</name>
    <dbReference type="NCBI Taxonomy" id="405034"/>
    <lineage>
        <taxon>Eukaryota</taxon>
        <taxon>Metazoa</taxon>
        <taxon>Ecdysozoa</taxon>
        <taxon>Arthropoda</taxon>
        <taxon>Hexapoda</taxon>
        <taxon>Insecta</taxon>
        <taxon>Pterygota</taxon>
        <taxon>Neoptera</taxon>
        <taxon>Endopterygota</taxon>
        <taxon>Lepidoptera</taxon>
        <taxon>Glossata</taxon>
        <taxon>Ditrysia</taxon>
        <taxon>Papilionoidea</taxon>
        <taxon>Nymphalidae</taxon>
        <taxon>Heliconiinae</taxon>
        <taxon>Argynnini</taxon>
        <taxon>Brenthis</taxon>
    </lineage>
</organism>
<evidence type="ECO:0000313" key="3">
    <source>
        <dbReference type="Proteomes" id="UP000838878"/>
    </source>
</evidence>